<keyword evidence="2" id="KW-0472">Membrane</keyword>
<feature type="compositionally biased region" description="Polar residues" evidence="1">
    <location>
        <begin position="200"/>
        <end position="228"/>
    </location>
</feature>
<dbReference type="InterPro" id="IPR036680">
    <property type="entry name" value="SPOR-like_sf"/>
</dbReference>
<comment type="caution">
    <text evidence="4">The sequence shown here is derived from an EMBL/GenBank/DDBJ whole genome shotgun (WGS) entry which is preliminary data.</text>
</comment>
<dbReference type="NCBIfam" id="NF008153">
    <property type="entry name" value="PRK10905.1"/>
    <property type="match status" value="1"/>
</dbReference>
<dbReference type="Proteomes" id="UP000659047">
    <property type="component" value="Unassembled WGS sequence"/>
</dbReference>
<gene>
    <name evidence="4" type="primary">damX</name>
    <name evidence="4" type="ORF">JJB97_12225</name>
</gene>
<organism evidence="4 5">
    <name type="scientific">Tenebrionibacter intestinalis</name>
    <dbReference type="NCBI Taxonomy" id="2799638"/>
    <lineage>
        <taxon>Bacteria</taxon>
        <taxon>Pseudomonadati</taxon>
        <taxon>Pseudomonadota</taxon>
        <taxon>Gammaproteobacteria</taxon>
        <taxon>Enterobacterales</taxon>
        <taxon>Enterobacteriaceae</taxon>
        <taxon>Tenebrionibacter/Tenebrionicola group</taxon>
        <taxon>Tenebrionibacter</taxon>
    </lineage>
</organism>
<keyword evidence="2" id="KW-1133">Transmembrane helix</keyword>
<feature type="compositionally biased region" description="Polar residues" evidence="1">
    <location>
        <begin position="396"/>
        <end position="405"/>
    </location>
</feature>
<dbReference type="SUPFAM" id="SSF110997">
    <property type="entry name" value="Sporulation related repeat"/>
    <property type="match status" value="1"/>
</dbReference>
<feature type="domain" description="SPOR" evidence="3">
    <location>
        <begin position="319"/>
        <end position="396"/>
    </location>
</feature>
<keyword evidence="4" id="KW-0131">Cell cycle</keyword>
<protein>
    <submittedName>
        <fullName evidence="4">Cell division protein DamX</fullName>
    </submittedName>
</protein>
<feature type="region of interest" description="Disordered" evidence="1">
    <location>
        <begin position="380"/>
        <end position="405"/>
    </location>
</feature>
<feature type="compositionally biased region" description="Basic and acidic residues" evidence="1">
    <location>
        <begin position="1"/>
        <end position="36"/>
    </location>
</feature>
<proteinExistence type="predicted"/>
<feature type="compositionally biased region" description="Polar residues" evidence="1">
    <location>
        <begin position="238"/>
        <end position="252"/>
    </location>
</feature>
<feature type="transmembrane region" description="Helical" evidence="2">
    <location>
        <begin position="81"/>
        <end position="101"/>
    </location>
</feature>
<feature type="compositionally biased region" description="Low complexity" evidence="1">
    <location>
        <begin position="274"/>
        <end position="287"/>
    </location>
</feature>
<keyword evidence="4" id="KW-0132">Cell division</keyword>
<keyword evidence="5" id="KW-1185">Reference proteome</keyword>
<dbReference type="Pfam" id="PF05036">
    <property type="entry name" value="SPOR"/>
    <property type="match status" value="1"/>
</dbReference>
<accession>A0A8K0V5E1</accession>
<dbReference type="PROSITE" id="PS51724">
    <property type="entry name" value="SPOR"/>
    <property type="match status" value="1"/>
</dbReference>
<evidence type="ECO:0000313" key="4">
    <source>
        <dbReference type="EMBL" id="MBK4716076.1"/>
    </source>
</evidence>
<evidence type="ECO:0000259" key="3">
    <source>
        <dbReference type="PROSITE" id="PS51724"/>
    </source>
</evidence>
<dbReference type="InterPro" id="IPR007730">
    <property type="entry name" value="SPOR-like_dom"/>
</dbReference>
<keyword evidence="2" id="KW-0812">Transmembrane</keyword>
<feature type="compositionally biased region" description="Polar residues" evidence="1">
    <location>
        <begin position="178"/>
        <end position="191"/>
    </location>
</feature>
<evidence type="ECO:0000256" key="2">
    <source>
        <dbReference type="SAM" id="Phobius"/>
    </source>
</evidence>
<dbReference type="Gene3D" id="3.30.70.1070">
    <property type="entry name" value="Sporulation related repeat"/>
    <property type="match status" value="1"/>
</dbReference>
<sequence length="405" mass="43580">MDGYKPEDELKTDPSDRPSDRLRQNADFDNEPRINIDDVDIDADERHDREEKPFADRSDRDRMRKRRAAPVGRPPVSRQHVMMGIGILVLLLIIFGIGSALKGPSSDNTASSRSERSISLSDDSVRQPSGDAETLSGNPARPGSDPREITLPPVSPTPTQSQPVSPQEGQRRMEIQGDLNNALTPPQSEQSYPGPVGDMASSTLPTQPATVAITGNSGARRPSQQTARVNEPVRHQPRQTANVAPTHKTQAARTHARIEPKPAVKTQVNSAPSASVKAPTAGAAAKAKPAEKKTAAAATAVASTDGVKSSTGNIGALRSAAPSHYTLQLSSSSSYANLNAWAKKENLQDYVVYQTKREGKPWYVLVKGVYASKDEAKRAVSSLPSDVQAKNPWTKPISQVQSDLK</sequence>
<feature type="compositionally biased region" description="Low complexity" evidence="1">
    <location>
        <begin position="157"/>
        <end position="167"/>
    </location>
</feature>
<dbReference type="AlphaFoldDB" id="A0A8K0V5E1"/>
<dbReference type="GO" id="GO:0051301">
    <property type="term" value="P:cell division"/>
    <property type="evidence" value="ECO:0007669"/>
    <property type="project" value="UniProtKB-KW"/>
</dbReference>
<dbReference type="GO" id="GO:0042834">
    <property type="term" value="F:peptidoglycan binding"/>
    <property type="evidence" value="ECO:0007669"/>
    <property type="project" value="InterPro"/>
</dbReference>
<name>A0A8K0V5E1_9ENTR</name>
<feature type="region of interest" description="Disordered" evidence="1">
    <location>
        <begin position="1"/>
        <end position="76"/>
    </location>
</feature>
<evidence type="ECO:0000313" key="5">
    <source>
        <dbReference type="Proteomes" id="UP000659047"/>
    </source>
</evidence>
<dbReference type="RefSeq" id="WP_238714292.1">
    <property type="nucleotide sequence ID" value="NZ_JAEPBH010000031.1"/>
</dbReference>
<dbReference type="EMBL" id="JAEPBH010000031">
    <property type="protein sequence ID" value="MBK4716076.1"/>
    <property type="molecule type" value="Genomic_DNA"/>
</dbReference>
<feature type="compositionally biased region" description="Basic and acidic residues" evidence="1">
    <location>
        <begin position="44"/>
        <end position="62"/>
    </location>
</feature>
<feature type="region of interest" description="Disordered" evidence="1">
    <location>
        <begin position="102"/>
        <end position="291"/>
    </location>
</feature>
<reference evidence="4" key="1">
    <citation type="submission" date="2021-01" db="EMBL/GenBank/DDBJ databases">
        <title>Intestinitalea alba gen. nov., sp. nov., a novel genus of the family Enterobacteriaceae, isolated from the gut of the plastic-eating mealworm Tenebrio molitor L.</title>
        <authorList>
            <person name="Yang Y."/>
        </authorList>
    </citation>
    <scope>NUCLEOTIDE SEQUENCE</scope>
    <source>
        <strain evidence="4">BIT-L3</strain>
    </source>
</reference>
<evidence type="ECO:0000256" key="1">
    <source>
        <dbReference type="SAM" id="MobiDB-lite"/>
    </source>
</evidence>